<organism evidence="3">
    <name type="scientific">freshwater metagenome</name>
    <dbReference type="NCBI Taxonomy" id="449393"/>
    <lineage>
        <taxon>unclassified sequences</taxon>
        <taxon>metagenomes</taxon>
        <taxon>ecological metagenomes</taxon>
    </lineage>
</organism>
<dbReference type="PANTHER" id="PTHR43213">
    <property type="entry name" value="BIFUNCTIONAL DTTP/UTP PYROPHOSPHATASE/METHYLTRANSFERASE PROTEIN-RELATED"/>
    <property type="match status" value="1"/>
</dbReference>
<keyword evidence="2" id="KW-0378">Hydrolase</keyword>
<proteinExistence type="inferred from homology"/>
<dbReference type="InterPro" id="IPR029001">
    <property type="entry name" value="ITPase-like_fam"/>
</dbReference>
<dbReference type="NCBIfam" id="TIGR00172">
    <property type="entry name" value="maf"/>
    <property type="match status" value="1"/>
</dbReference>
<gene>
    <name evidence="3" type="ORF">UFOPK1650_00626</name>
</gene>
<dbReference type="SUPFAM" id="SSF52972">
    <property type="entry name" value="ITPase-like"/>
    <property type="match status" value="1"/>
</dbReference>
<dbReference type="Gene3D" id="3.90.950.10">
    <property type="match status" value="1"/>
</dbReference>
<dbReference type="CDD" id="cd00555">
    <property type="entry name" value="Maf"/>
    <property type="match status" value="1"/>
</dbReference>
<dbReference type="EMBL" id="CAEZTJ010000080">
    <property type="protein sequence ID" value="CAB4569455.1"/>
    <property type="molecule type" value="Genomic_DNA"/>
</dbReference>
<dbReference type="HAMAP" id="MF_00528">
    <property type="entry name" value="Maf"/>
    <property type="match status" value="1"/>
</dbReference>
<dbReference type="AlphaFoldDB" id="A0A6J6E2M3"/>
<evidence type="ECO:0000256" key="2">
    <source>
        <dbReference type="ARBA" id="ARBA00022801"/>
    </source>
</evidence>
<name>A0A6J6E2M3_9ZZZZ</name>
<dbReference type="Pfam" id="PF02545">
    <property type="entry name" value="Maf"/>
    <property type="match status" value="1"/>
</dbReference>
<dbReference type="PANTHER" id="PTHR43213:SF5">
    <property type="entry name" value="BIFUNCTIONAL DTTP_UTP PYROPHOSPHATASE_METHYLTRANSFERASE PROTEIN-RELATED"/>
    <property type="match status" value="1"/>
</dbReference>
<dbReference type="GO" id="GO:0047429">
    <property type="term" value="F:nucleoside triphosphate diphosphatase activity"/>
    <property type="evidence" value="ECO:0007669"/>
    <property type="project" value="InterPro"/>
</dbReference>
<accession>A0A6J6E2M3</accession>
<dbReference type="PIRSF" id="PIRSF006305">
    <property type="entry name" value="Maf"/>
    <property type="match status" value="1"/>
</dbReference>
<evidence type="ECO:0000256" key="1">
    <source>
        <dbReference type="ARBA" id="ARBA00001968"/>
    </source>
</evidence>
<comment type="cofactor">
    <cofactor evidence="1">
        <name>a divalent metal cation</name>
        <dbReference type="ChEBI" id="CHEBI:60240"/>
    </cofactor>
</comment>
<sequence length="222" mass="24056">MPRIVLASASPSRLRLLRMVGIEPEIMVSGVDEESDEYRSLSPSELVVALAIVKAHTVANSLLAQGRIDDDLIVIGCDSTFEFEGKSLGKPGTRERSIERSRLVQGRSGILHTGHCLIDLRVDSASETDAMREYSDIASTRVHFATMSEDEISAYAATGEPFNVAGGFTLDGLSAPFIRAIEGDWSNVIGLSLPLIKSAIDSFGYRWFEIATNANPHEMGSP</sequence>
<dbReference type="InterPro" id="IPR003697">
    <property type="entry name" value="Maf-like"/>
</dbReference>
<evidence type="ECO:0000313" key="3">
    <source>
        <dbReference type="EMBL" id="CAB4569455.1"/>
    </source>
</evidence>
<reference evidence="3" key="1">
    <citation type="submission" date="2020-05" db="EMBL/GenBank/DDBJ databases">
        <authorList>
            <person name="Chiriac C."/>
            <person name="Salcher M."/>
            <person name="Ghai R."/>
            <person name="Kavagutti S V."/>
        </authorList>
    </citation>
    <scope>NUCLEOTIDE SEQUENCE</scope>
</reference>
<protein>
    <submittedName>
        <fullName evidence="3">Unannotated protein</fullName>
    </submittedName>
</protein>